<dbReference type="EMBL" id="JH993054">
    <property type="protein sequence ID" value="EKX37854.1"/>
    <property type="molecule type" value="Genomic_DNA"/>
</dbReference>
<gene>
    <name evidence="2" type="ORF">GUITHDRAFT_144681</name>
</gene>
<dbReference type="KEGG" id="gtt:GUITHDRAFT_144681"/>
<dbReference type="Proteomes" id="UP000011087">
    <property type="component" value="Unassembled WGS sequence"/>
</dbReference>
<reference evidence="4" key="2">
    <citation type="submission" date="2012-11" db="EMBL/GenBank/DDBJ databases">
        <authorList>
            <person name="Kuo A."/>
            <person name="Curtis B.A."/>
            <person name="Tanifuji G."/>
            <person name="Burki F."/>
            <person name="Gruber A."/>
            <person name="Irimia M."/>
            <person name="Maruyama S."/>
            <person name="Arias M.C."/>
            <person name="Ball S.G."/>
            <person name="Gile G.H."/>
            <person name="Hirakawa Y."/>
            <person name="Hopkins J.F."/>
            <person name="Rensing S.A."/>
            <person name="Schmutz J."/>
            <person name="Symeonidi A."/>
            <person name="Elias M."/>
            <person name="Eveleigh R.J."/>
            <person name="Herman E.K."/>
            <person name="Klute M.J."/>
            <person name="Nakayama T."/>
            <person name="Obornik M."/>
            <person name="Reyes-Prieto A."/>
            <person name="Armbrust E.V."/>
            <person name="Aves S.J."/>
            <person name="Beiko R.G."/>
            <person name="Coutinho P."/>
            <person name="Dacks J.B."/>
            <person name="Durnford D.G."/>
            <person name="Fast N.M."/>
            <person name="Green B.R."/>
            <person name="Grisdale C."/>
            <person name="Hempe F."/>
            <person name="Henrissat B."/>
            <person name="Hoppner M.P."/>
            <person name="Ishida K.-I."/>
            <person name="Kim E."/>
            <person name="Koreny L."/>
            <person name="Kroth P.G."/>
            <person name="Liu Y."/>
            <person name="Malik S.-B."/>
            <person name="Maier U.G."/>
            <person name="McRose D."/>
            <person name="Mock T."/>
            <person name="Neilson J.A."/>
            <person name="Onodera N.T."/>
            <person name="Poole A.M."/>
            <person name="Pritham E.J."/>
            <person name="Richards T.A."/>
            <person name="Rocap G."/>
            <person name="Roy S.W."/>
            <person name="Sarai C."/>
            <person name="Schaack S."/>
            <person name="Shirato S."/>
            <person name="Slamovits C.H."/>
            <person name="Spencer D.F."/>
            <person name="Suzuki S."/>
            <person name="Worden A.Z."/>
            <person name="Zauner S."/>
            <person name="Barry K."/>
            <person name="Bell C."/>
            <person name="Bharti A.K."/>
            <person name="Crow J.A."/>
            <person name="Grimwood J."/>
            <person name="Kramer R."/>
            <person name="Lindquist E."/>
            <person name="Lucas S."/>
            <person name="Salamov A."/>
            <person name="McFadden G.I."/>
            <person name="Lane C.E."/>
            <person name="Keeling P.J."/>
            <person name="Gray M.W."/>
            <person name="Grigoriev I.V."/>
            <person name="Archibald J.M."/>
        </authorList>
    </citation>
    <scope>NUCLEOTIDE SEQUENCE</scope>
    <source>
        <strain evidence="4">CCMP2712</strain>
    </source>
</reference>
<name>L1IPQ1_GUITC</name>
<evidence type="ECO:0000313" key="4">
    <source>
        <dbReference type="Proteomes" id="UP000011087"/>
    </source>
</evidence>
<feature type="region of interest" description="Disordered" evidence="1">
    <location>
        <begin position="1"/>
        <end position="43"/>
    </location>
</feature>
<proteinExistence type="predicted"/>
<protein>
    <submittedName>
        <fullName evidence="2 3">Uncharacterized protein</fullName>
    </submittedName>
</protein>
<dbReference type="AlphaFoldDB" id="L1IPQ1"/>
<feature type="compositionally biased region" description="Low complexity" evidence="1">
    <location>
        <begin position="1"/>
        <end position="41"/>
    </location>
</feature>
<reference evidence="2 4" key="1">
    <citation type="journal article" date="2012" name="Nature">
        <title>Algal genomes reveal evolutionary mosaicism and the fate of nucleomorphs.</title>
        <authorList>
            <consortium name="DOE Joint Genome Institute"/>
            <person name="Curtis B.A."/>
            <person name="Tanifuji G."/>
            <person name="Burki F."/>
            <person name="Gruber A."/>
            <person name="Irimia M."/>
            <person name="Maruyama S."/>
            <person name="Arias M.C."/>
            <person name="Ball S.G."/>
            <person name="Gile G.H."/>
            <person name="Hirakawa Y."/>
            <person name="Hopkins J.F."/>
            <person name="Kuo A."/>
            <person name="Rensing S.A."/>
            <person name="Schmutz J."/>
            <person name="Symeonidi A."/>
            <person name="Elias M."/>
            <person name="Eveleigh R.J."/>
            <person name="Herman E.K."/>
            <person name="Klute M.J."/>
            <person name="Nakayama T."/>
            <person name="Obornik M."/>
            <person name="Reyes-Prieto A."/>
            <person name="Armbrust E.V."/>
            <person name="Aves S.J."/>
            <person name="Beiko R.G."/>
            <person name="Coutinho P."/>
            <person name="Dacks J.B."/>
            <person name="Durnford D.G."/>
            <person name="Fast N.M."/>
            <person name="Green B.R."/>
            <person name="Grisdale C.J."/>
            <person name="Hempel F."/>
            <person name="Henrissat B."/>
            <person name="Hoppner M.P."/>
            <person name="Ishida K."/>
            <person name="Kim E."/>
            <person name="Koreny L."/>
            <person name="Kroth P.G."/>
            <person name="Liu Y."/>
            <person name="Malik S.B."/>
            <person name="Maier U.G."/>
            <person name="McRose D."/>
            <person name="Mock T."/>
            <person name="Neilson J.A."/>
            <person name="Onodera N.T."/>
            <person name="Poole A.M."/>
            <person name="Pritham E.J."/>
            <person name="Richards T.A."/>
            <person name="Rocap G."/>
            <person name="Roy S.W."/>
            <person name="Sarai C."/>
            <person name="Schaack S."/>
            <person name="Shirato S."/>
            <person name="Slamovits C.H."/>
            <person name="Spencer D.F."/>
            <person name="Suzuki S."/>
            <person name="Worden A.Z."/>
            <person name="Zauner S."/>
            <person name="Barry K."/>
            <person name="Bell C."/>
            <person name="Bharti A.K."/>
            <person name="Crow J.A."/>
            <person name="Grimwood J."/>
            <person name="Kramer R."/>
            <person name="Lindquist E."/>
            <person name="Lucas S."/>
            <person name="Salamov A."/>
            <person name="McFadden G.I."/>
            <person name="Lane C.E."/>
            <person name="Keeling P.J."/>
            <person name="Gray M.W."/>
            <person name="Grigoriev I.V."/>
            <person name="Archibald J.M."/>
        </authorList>
    </citation>
    <scope>NUCLEOTIDE SEQUENCE</scope>
    <source>
        <strain evidence="2 4">CCMP2712</strain>
    </source>
</reference>
<evidence type="ECO:0000313" key="2">
    <source>
        <dbReference type="EMBL" id="EKX37854.1"/>
    </source>
</evidence>
<feature type="region of interest" description="Disordered" evidence="1">
    <location>
        <begin position="743"/>
        <end position="784"/>
    </location>
</feature>
<dbReference type="HOGENOM" id="CLU_357704_0_0_1"/>
<feature type="region of interest" description="Disordered" evidence="1">
    <location>
        <begin position="309"/>
        <end position="334"/>
    </location>
</feature>
<keyword evidence="4" id="KW-1185">Reference proteome</keyword>
<organism evidence="2">
    <name type="scientific">Guillardia theta (strain CCMP2712)</name>
    <name type="common">Cryptophyte</name>
    <dbReference type="NCBI Taxonomy" id="905079"/>
    <lineage>
        <taxon>Eukaryota</taxon>
        <taxon>Cryptophyceae</taxon>
        <taxon>Pyrenomonadales</taxon>
        <taxon>Geminigeraceae</taxon>
        <taxon>Guillardia</taxon>
    </lineage>
</organism>
<dbReference type="PaxDb" id="55529-EKX37854"/>
<sequence>MPAILSSSSFSSSPPLLSPLFSSPPSSSSFSSSTLSSSPSPGLAFVSTLPTSSSWFLRPFSSSSRRQPHPPALAPPLLLSPLDLDESFNLARVSMRAGPQKGEVRNPWGRAGKPETRMQRQREAAEAAALRAKAWRQAMSRRDMEDMEAEDEVSSRSLAYSIHEFHERSAELLREFGGRLNSLTFGYKWQQYYGESLHSLVRFQQLSVGAMLRQSNRFWVMDMLQESEAAANMQIYVLVEQQQKPSKGQPLGDQLAMMTDSDAIREWKSRRAHPLRVGSGRSSHLFVSDVNAETSEVVRGAMDELKHRIGSAGGASPAEQSERWEEEGDEEGGSCLQLPPGLRSCNKLSLLLDELDVLSRSLPSRLTPTHTRCSNNCSCAVAAADAMRLLHKLEGQAKGRQRKKLDDLVGMYADVIQAGMSQLSLNRMALVLQALEGRAGWDTLVLLSANRVMQMGSELGPQARELTAEDVLTLVRAYGRTGQSDALLYKQVSSACQLIGKEKFTLEGMGAILDGFHAVGLREPQLLRFFSSIIQQMPLNFSSADGVARMMRVLAASGMQDEIAFRRLCATVLQLPTSSFSASSVGCVLQALSTANVFESALLRRLSDIAQTIELRSLKPQHVVQIVGAMTRANRKDMKLLERMGMAVLEMNASSLQGQHIGVIAMAMAEAGYADMKVLDHLSQASLQLEPWNFDGASIAMIVTAYSKLKAMINIVRRAARVESLGSSKTLAREAHRKRLRAMGARRLRGEEGEQEEREEERREEDTLEVATGSDRSLFLGLGV</sequence>
<accession>L1IPQ1</accession>
<reference evidence="3" key="3">
    <citation type="submission" date="2015-06" db="UniProtKB">
        <authorList>
            <consortium name="EnsemblProtists"/>
        </authorList>
    </citation>
    <scope>IDENTIFICATION</scope>
</reference>
<dbReference type="GeneID" id="17294619"/>
<dbReference type="EnsemblProtists" id="EKX37854">
    <property type="protein sequence ID" value="EKX37854"/>
    <property type="gene ID" value="GUITHDRAFT_144681"/>
</dbReference>
<feature type="region of interest" description="Disordered" evidence="1">
    <location>
        <begin position="99"/>
        <end position="119"/>
    </location>
</feature>
<evidence type="ECO:0000313" key="3">
    <source>
        <dbReference type="EnsemblProtists" id="EKX37854"/>
    </source>
</evidence>
<dbReference type="RefSeq" id="XP_005824834.1">
    <property type="nucleotide sequence ID" value="XM_005824777.1"/>
</dbReference>
<evidence type="ECO:0000256" key="1">
    <source>
        <dbReference type="SAM" id="MobiDB-lite"/>
    </source>
</evidence>
<dbReference type="OrthoDB" id="10683464at2759"/>